<dbReference type="AlphaFoldDB" id="A0A0M9F480"/>
<dbReference type="EMBL" id="JXCE01000011">
    <property type="protein sequence ID" value="KPA45652.1"/>
    <property type="molecule type" value="Genomic_DNA"/>
</dbReference>
<dbReference type="OrthoDB" id="4739136at2759"/>
<gene>
    <name evidence="2" type="ORF">FLAG1_01378</name>
</gene>
<evidence type="ECO:0000313" key="3">
    <source>
        <dbReference type="Proteomes" id="UP000037904"/>
    </source>
</evidence>
<evidence type="ECO:0000313" key="2">
    <source>
        <dbReference type="EMBL" id="KPA45652.1"/>
    </source>
</evidence>
<protein>
    <submittedName>
        <fullName evidence="2">Uncharacterized protein</fullName>
    </submittedName>
</protein>
<feature type="region of interest" description="Disordered" evidence="1">
    <location>
        <begin position="83"/>
        <end position="128"/>
    </location>
</feature>
<organism evidence="2 3">
    <name type="scientific">Fusarium langsethiae</name>
    <dbReference type="NCBI Taxonomy" id="179993"/>
    <lineage>
        <taxon>Eukaryota</taxon>
        <taxon>Fungi</taxon>
        <taxon>Dikarya</taxon>
        <taxon>Ascomycota</taxon>
        <taxon>Pezizomycotina</taxon>
        <taxon>Sordariomycetes</taxon>
        <taxon>Hypocreomycetidae</taxon>
        <taxon>Hypocreales</taxon>
        <taxon>Nectriaceae</taxon>
        <taxon>Fusarium</taxon>
    </lineage>
</organism>
<proteinExistence type="predicted"/>
<dbReference type="Proteomes" id="UP000037904">
    <property type="component" value="Unassembled WGS sequence"/>
</dbReference>
<accession>A0A0M9F480</accession>
<name>A0A0M9F480_FUSLA</name>
<sequence length="575" mass="64420">MQMANEKFPCTYPPSTLVAQVGTDSDSLLYHAPTSILGAFSFHLPFSASKLPILLSKYIVRITDNGISSRQSSEHRTYCSMYRGRGRGGAQRGRGNFPPPAGLSRTAKFASTKNDHMPTSKSMRQDRNERIRQAEDTEYLDRPPPDKDLIQATLVLPNKGLPSGLEDLRVFNDIRRQYRVYIIRDVPNILGIHCESMARLQKALEAVNWAIRDMRLSQDTPNVCFLAQRPDDVLINDMIRVGLGIRPSFLSRSPKLISDGTAMDHHLPQLTSDIASSSDGLMALNKTMGLRVNFGLLVPIKRKKGTQEEVTYAEFAKLIQGYSRRGGTMFYTRLEDKGEPEQLIRFLVQPGEAICRDVEMKRGCEVVIKANGLEIKAEGDYTSGKGVQLAMVRATRPEQCALLNWTVAAPDMQYDWNFRIDAWDQVEVPLEFGDLTKKVLISLKPDDDSFLPIPNVNIAKLASLGDQVTEIYTRSWTTVPFKDSSYAIKIDVTKNLKGLQAGEPEVTWGIELYAPHWEESVNYARGGRKDWGKELENIWTEGNDLKSRLGCFMRTIMEVQALLNRADAGAGAPSP</sequence>
<reference evidence="2 3" key="1">
    <citation type="submission" date="2015-04" db="EMBL/GenBank/DDBJ databases">
        <title>The draft genome sequence of Fusarium langsethiae, a T-2/HT-2 mycotoxin producer.</title>
        <authorList>
            <person name="Lysoe E."/>
            <person name="Divon H.H."/>
            <person name="Terzi V."/>
            <person name="Orru L."/>
            <person name="Lamontanara A."/>
            <person name="Kolseth A.-K."/>
            <person name="Frandsen R.J."/>
            <person name="Nielsen K."/>
            <person name="Thrane U."/>
        </authorList>
    </citation>
    <scope>NUCLEOTIDE SEQUENCE [LARGE SCALE GENOMIC DNA]</scope>
    <source>
        <strain evidence="2 3">Fl201059</strain>
    </source>
</reference>
<comment type="caution">
    <text evidence="2">The sequence shown here is derived from an EMBL/GenBank/DDBJ whole genome shotgun (WGS) entry which is preliminary data.</text>
</comment>
<evidence type="ECO:0000256" key="1">
    <source>
        <dbReference type="SAM" id="MobiDB-lite"/>
    </source>
</evidence>
<feature type="compositionally biased region" description="Basic and acidic residues" evidence="1">
    <location>
        <begin position="113"/>
        <end position="128"/>
    </location>
</feature>
<keyword evidence="3" id="KW-1185">Reference proteome</keyword>